<proteinExistence type="predicted"/>
<dbReference type="SMART" id="SM00220">
    <property type="entry name" value="S_TKc"/>
    <property type="match status" value="1"/>
</dbReference>
<evidence type="ECO:0000256" key="1">
    <source>
        <dbReference type="ARBA" id="ARBA00022679"/>
    </source>
</evidence>
<dbReference type="Pfam" id="PF00069">
    <property type="entry name" value="Pkinase"/>
    <property type="match status" value="1"/>
</dbReference>
<evidence type="ECO:0000256" key="4">
    <source>
        <dbReference type="ARBA" id="ARBA00022840"/>
    </source>
</evidence>
<reference evidence="6" key="1">
    <citation type="submission" date="2025-05" db="UniProtKB">
        <authorList>
            <consortium name="RefSeq"/>
        </authorList>
    </citation>
    <scope>NUCLEOTIDE SEQUENCE [LARGE SCALE GENOMIC DNA]</scope>
</reference>
<dbReference type="Proteomes" id="UP001652623">
    <property type="component" value="Chromosome 2"/>
</dbReference>
<keyword evidence="4" id="KW-0067">ATP-binding</keyword>
<dbReference type="RefSeq" id="XP_060670916.1">
    <property type="nucleotide sequence ID" value="XM_060814933.1"/>
</dbReference>
<evidence type="ECO:0000313" key="7">
    <source>
        <dbReference type="RefSeq" id="XP_060670916.1"/>
    </source>
</evidence>
<dbReference type="PROSITE" id="PS50011">
    <property type="entry name" value="PROTEIN_KINASE_DOM"/>
    <property type="match status" value="1"/>
</dbReference>
<dbReference type="Gene3D" id="1.10.510.10">
    <property type="entry name" value="Transferase(Phosphotransferase) domain 1"/>
    <property type="match status" value="1"/>
</dbReference>
<organism evidence="6 7">
    <name type="scientific">Ziziphus jujuba</name>
    <name type="common">Chinese jujube</name>
    <name type="synonym">Ziziphus sativa</name>
    <dbReference type="NCBI Taxonomy" id="326968"/>
    <lineage>
        <taxon>Eukaryota</taxon>
        <taxon>Viridiplantae</taxon>
        <taxon>Streptophyta</taxon>
        <taxon>Embryophyta</taxon>
        <taxon>Tracheophyta</taxon>
        <taxon>Spermatophyta</taxon>
        <taxon>Magnoliopsida</taxon>
        <taxon>eudicotyledons</taxon>
        <taxon>Gunneridae</taxon>
        <taxon>Pentapetalae</taxon>
        <taxon>rosids</taxon>
        <taxon>fabids</taxon>
        <taxon>Rosales</taxon>
        <taxon>Rhamnaceae</taxon>
        <taxon>Paliureae</taxon>
        <taxon>Ziziphus</taxon>
    </lineage>
</organism>
<keyword evidence="3" id="KW-0418">Kinase</keyword>
<gene>
    <name evidence="7" type="primary">LOC125422569</name>
</gene>
<name>A0ABM4A2F8_ZIZJJ</name>
<keyword evidence="2" id="KW-0547">Nucleotide-binding</keyword>
<dbReference type="PROSITE" id="PS00108">
    <property type="entry name" value="PROTEIN_KINASE_ST"/>
    <property type="match status" value="1"/>
</dbReference>
<dbReference type="InterPro" id="IPR008271">
    <property type="entry name" value="Ser/Thr_kinase_AS"/>
</dbReference>
<evidence type="ECO:0000259" key="5">
    <source>
        <dbReference type="PROSITE" id="PS50011"/>
    </source>
</evidence>
<keyword evidence="6" id="KW-1185">Reference proteome</keyword>
<evidence type="ECO:0000256" key="2">
    <source>
        <dbReference type="ARBA" id="ARBA00022741"/>
    </source>
</evidence>
<accession>A0ABM4A2F8</accession>
<dbReference type="InterPro" id="IPR052059">
    <property type="entry name" value="CR_Ser/Thr_kinase"/>
</dbReference>
<dbReference type="PANTHER" id="PTHR47973">
    <property type="entry name" value="CYSTEINE-RICH RECEPTOR-LIKE PROTEIN KINASE 3"/>
    <property type="match status" value="1"/>
</dbReference>
<sequence>MRCTNTWANFSGEKRSLTGRKCADLGSYVEFLDRVRIIHRDVKASNILLDSNLVPKISDFGLAKLFAIEKAHINAQVSGTVGYLAPEYAMRGQLNEKTDIFAFGVLTVVIVSGRPNSDMSLDEKIFLLGWVWNLNKEGRELEVVDSAITLSGLNEEQIRRVIRIALLCPQTSPSLRPTMSCGGNAFRRCSSDQ</sequence>
<evidence type="ECO:0000313" key="6">
    <source>
        <dbReference type="Proteomes" id="UP001652623"/>
    </source>
</evidence>
<dbReference type="InterPro" id="IPR011009">
    <property type="entry name" value="Kinase-like_dom_sf"/>
</dbReference>
<reference evidence="7" key="2">
    <citation type="submission" date="2025-08" db="UniProtKB">
        <authorList>
            <consortium name="RefSeq"/>
        </authorList>
    </citation>
    <scope>IDENTIFICATION</scope>
    <source>
        <tissue evidence="7">Seedling</tissue>
    </source>
</reference>
<dbReference type="InterPro" id="IPR000719">
    <property type="entry name" value="Prot_kinase_dom"/>
</dbReference>
<dbReference type="GeneID" id="125422569"/>
<protein>
    <submittedName>
        <fullName evidence="7">Probable LRR receptor-like serine/threonine-protein kinase At1g56140</fullName>
    </submittedName>
</protein>
<keyword evidence="1" id="KW-0808">Transferase</keyword>
<evidence type="ECO:0000256" key="3">
    <source>
        <dbReference type="ARBA" id="ARBA00022777"/>
    </source>
</evidence>
<dbReference type="SUPFAM" id="SSF56112">
    <property type="entry name" value="Protein kinase-like (PK-like)"/>
    <property type="match status" value="1"/>
</dbReference>
<feature type="domain" description="Protein kinase" evidence="5">
    <location>
        <begin position="1"/>
        <end position="187"/>
    </location>
</feature>